<keyword evidence="5 8" id="KW-1133">Transmembrane helix</keyword>
<evidence type="ECO:0000256" key="6">
    <source>
        <dbReference type="ARBA" id="ARBA00023136"/>
    </source>
</evidence>
<dbReference type="GO" id="GO:0004672">
    <property type="term" value="F:protein kinase activity"/>
    <property type="evidence" value="ECO:0007669"/>
    <property type="project" value="InterPro"/>
</dbReference>
<dbReference type="Gene3D" id="1.10.510.10">
    <property type="entry name" value="Transferase(Phosphotransferase) domain 1"/>
    <property type="match status" value="1"/>
</dbReference>
<dbReference type="Pfam" id="PF07714">
    <property type="entry name" value="PK_Tyr_Ser-Thr"/>
    <property type="match status" value="1"/>
</dbReference>
<dbReference type="InterPro" id="IPR001611">
    <property type="entry name" value="Leu-rich_rpt"/>
</dbReference>
<dbReference type="Proteomes" id="UP000636800">
    <property type="component" value="Unassembled WGS sequence"/>
</dbReference>
<dbReference type="InterPro" id="IPR001245">
    <property type="entry name" value="Ser-Thr/Tyr_kinase_cat_dom"/>
</dbReference>
<dbReference type="InterPro" id="IPR046959">
    <property type="entry name" value="PRK1-6/SRF4-like"/>
</dbReference>
<feature type="signal peptide" evidence="9">
    <location>
        <begin position="1"/>
        <end position="27"/>
    </location>
</feature>
<feature type="domain" description="Protein kinase" evidence="10">
    <location>
        <begin position="349"/>
        <end position="602"/>
    </location>
</feature>
<accession>A0A835USN5</accession>
<evidence type="ECO:0000313" key="12">
    <source>
        <dbReference type="Proteomes" id="UP000636800"/>
    </source>
</evidence>
<dbReference type="EMBL" id="JADCNL010000008">
    <property type="protein sequence ID" value="KAG0470276.1"/>
    <property type="molecule type" value="Genomic_DNA"/>
</dbReference>
<keyword evidence="6 8" id="KW-0472">Membrane</keyword>
<evidence type="ECO:0000256" key="9">
    <source>
        <dbReference type="SAM" id="SignalP"/>
    </source>
</evidence>
<dbReference type="PROSITE" id="PS50011">
    <property type="entry name" value="PROTEIN_KINASE_DOM"/>
    <property type="match status" value="1"/>
</dbReference>
<protein>
    <recommendedName>
        <fullName evidence="10">Protein kinase domain-containing protein</fullName>
    </recommendedName>
</protein>
<dbReference type="SUPFAM" id="SSF52058">
    <property type="entry name" value="L domain-like"/>
    <property type="match status" value="1"/>
</dbReference>
<proteinExistence type="predicted"/>
<dbReference type="InterPro" id="IPR000719">
    <property type="entry name" value="Prot_kinase_dom"/>
</dbReference>
<dbReference type="InterPro" id="IPR011009">
    <property type="entry name" value="Kinase-like_dom_sf"/>
</dbReference>
<dbReference type="FunFam" id="3.80.10.10:FF:000383">
    <property type="entry name" value="Leucine-rich repeat receptor protein kinase EMS1"/>
    <property type="match status" value="1"/>
</dbReference>
<evidence type="ECO:0000256" key="3">
    <source>
        <dbReference type="ARBA" id="ARBA00022692"/>
    </source>
</evidence>
<evidence type="ECO:0000256" key="8">
    <source>
        <dbReference type="SAM" id="Phobius"/>
    </source>
</evidence>
<feature type="region of interest" description="Disordered" evidence="7">
    <location>
        <begin position="293"/>
        <end position="322"/>
    </location>
</feature>
<dbReference type="PANTHER" id="PTHR48007:SF79">
    <property type="entry name" value="(WILD MALAYSIAN BANANA) HYPOTHETICAL PROTEIN"/>
    <property type="match status" value="1"/>
</dbReference>
<keyword evidence="3 8" id="KW-0812">Transmembrane</keyword>
<evidence type="ECO:0000256" key="7">
    <source>
        <dbReference type="SAM" id="MobiDB-lite"/>
    </source>
</evidence>
<dbReference type="AlphaFoldDB" id="A0A835USN5"/>
<comment type="subcellular location">
    <subcellularLocation>
        <location evidence="1">Membrane</location>
    </subcellularLocation>
</comment>
<dbReference type="GO" id="GO:0016020">
    <property type="term" value="C:membrane"/>
    <property type="evidence" value="ECO:0007669"/>
    <property type="project" value="UniProtKB-SubCell"/>
</dbReference>
<keyword evidence="2" id="KW-0433">Leucine-rich repeat</keyword>
<dbReference type="Pfam" id="PF13855">
    <property type="entry name" value="LRR_8"/>
    <property type="match status" value="1"/>
</dbReference>
<keyword evidence="4" id="KW-0677">Repeat</keyword>
<dbReference type="InterPro" id="IPR032675">
    <property type="entry name" value="LRR_dom_sf"/>
</dbReference>
<name>A0A835USN5_VANPL</name>
<dbReference type="PANTHER" id="PTHR48007">
    <property type="entry name" value="LEUCINE-RICH REPEAT RECEPTOR-LIKE PROTEIN KINASE PXC1"/>
    <property type="match status" value="1"/>
</dbReference>
<feature type="transmembrane region" description="Helical" evidence="8">
    <location>
        <begin position="256"/>
        <end position="278"/>
    </location>
</feature>
<dbReference type="SUPFAM" id="SSF56112">
    <property type="entry name" value="Protein kinase-like (PK-like)"/>
    <property type="match status" value="1"/>
</dbReference>
<evidence type="ECO:0000256" key="4">
    <source>
        <dbReference type="ARBA" id="ARBA00022737"/>
    </source>
</evidence>
<dbReference type="Gene3D" id="3.30.200.20">
    <property type="entry name" value="Phosphorylase Kinase, domain 1"/>
    <property type="match status" value="1"/>
</dbReference>
<evidence type="ECO:0000259" key="10">
    <source>
        <dbReference type="PROSITE" id="PS50011"/>
    </source>
</evidence>
<evidence type="ECO:0000313" key="11">
    <source>
        <dbReference type="EMBL" id="KAG0470276.1"/>
    </source>
</evidence>
<keyword evidence="12" id="KW-1185">Reference proteome</keyword>
<evidence type="ECO:0000256" key="1">
    <source>
        <dbReference type="ARBA" id="ARBA00004370"/>
    </source>
</evidence>
<dbReference type="OrthoDB" id="1938537at2759"/>
<dbReference type="Pfam" id="PF08263">
    <property type="entry name" value="LRRNT_2"/>
    <property type="match status" value="1"/>
</dbReference>
<feature type="chain" id="PRO_5032309575" description="Protein kinase domain-containing protein" evidence="9">
    <location>
        <begin position="28"/>
        <end position="613"/>
    </location>
</feature>
<feature type="compositionally biased region" description="Basic and acidic residues" evidence="7">
    <location>
        <begin position="294"/>
        <end position="305"/>
    </location>
</feature>
<evidence type="ECO:0000256" key="2">
    <source>
        <dbReference type="ARBA" id="ARBA00022614"/>
    </source>
</evidence>
<sequence length="613" mass="66736">MEATLTRHFSIVILPLLLINLVCSVNADSINLALNSFLQKLSPNNPHIDRNLGWNASSDPCLAGWRGISCKKDDKSIRSIVLESLDLDGSIDANILSLLCNATSLSVLNLQNNSLVGNLPGNIGGCTKLTHIFLSNNRLSGSLPSTLPNLRNLKVLDVSNNNFSGNLPQNLSVISGLAAFLGENNRFTGTIPRFDLGYFSQFNVSFNQFSGPLPANSSKFPLSSFAGNPGLCGEPLQFSCPSPSEHKSKKKSRDKVIMILGYVLFGLALLLFLVYELVKTKKKKNKIGPFVRGEATEKKASENSRKLGSPPHSEYSISSPERSITGTSTSLFVLQRDGSKLLKFEELLRSPAELMAKGSYGSLYKVVIEGGTELAVKRIKDWSVSGEDFQKKMTKMDQARHPNVLSAAAFYCSKQEKLVVYEYQKNGSLFNLLHDNKAVRQFNWASRLHVAAGVSAGLAFMHQSLGGHGNLKSSNILFSPSMDPLISEYGLAALPNHSLDPKATDTAKPFSPAVDVYAFGVILLELLTGKPSRGFDLGQWVLAVLREEWTAEVFDRSLLATEDEGVEEAMVKLLQVALRCISSEPVARPSMAQVAAVLNGMTKEEGWPAVVQA</sequence>
<comment type="caution">
    <text evidence="11">The sequence shown here is derived from an EMBL/GenBank/DDBJ whole genome shotgun (WGS) entry which is preliminary data.</text>
</comment>
<reference evidence="11 12" key="1">
    <citation type="journal article" date="2020" name="Nat. Food">
        <title>A phased Vanilla planifolia genome enables genetic improvement of flavour and production.</title>
        <authorList>
            <person name="Hasing T."/>
            <person name="Tang H."/>
            <person name="Brym M."/>
            <person name="Khazi F."/>
            <person name="Huang T."/>
            <person name="Chambers A.H."/>
        </authorList>
    </citation>
    <scope>NUCLEOTIDE SEQUENCE [LARGE SCALE GENOMIC DNA]</scope>
    <source>
        <tissue evidence="11">Leaf</tissue>
    </source>
</reference>
<dbReference type="InterPro" id="IPR013210">
    <property type="entry name" value="LRR_N_plant-typ"/>
</dbReference>
<organism evidence="11 12">
    <name type="scientific">Vanilla planifolia</name>
    <name type="common">Vanilla</name>
    <dbReference type="NCBI Taxonomy" id="51239"/>
    <lineage>
        <taxon>Eukaryota</taxon>
        <taxon>Viridiplantae</taxon>
        <taxon>Streptophyta</taxon>
        <taxon>Embryophyta</taxon>
        <taxon>Tracheophyta</taxon>
        <taxon>Spermatophyta</taxon>
        <taxon>Magnoliopsida</taxon>
        <taxon>Liliopsida</taxon>
        <taxon>Asparagales</taxon>
        <taxon>Orchidaceae</taxon>
        <taxon>Vanilloideae</taxon>
        <taxon>Vanilleae</taxon>
        <taxon>Vanilla</taxon>
    </lineage>
</organism>
<evidence type="ECO:0000256" key="5">
    <source>
        <dbReference type="ARBA" id="ARBA00022989"/>
    </source>
</evidence>
<dbReference type="GO" id="GO:0005524">
    <property type="term" value="F:ATP binding"/>
    <property type="evidence" value="ECO:0007669"/>
    <property type="project" value="InterPro"/>
</dbReference>
<keyword evidence="9" id="KW-0732">Signal</keyword>
<dbReference type="Gene3D" id="3.80.10.10">
    <property type="entry name" value="Ribonuclease Inhibitor"/>
    <property type="match status" value="1"/>
</dbReference>
<gene>
    <name evidence="11" type="ORF">HPP92_016976</name>
</gene>